<evidence type="ECO:0000256" key="3">
    <source>
        <dbReference type="ARBA" id="ARBA00023235"/>
    </source>
</evidence>
<dbReference type="InterPro" id="IPR044665">
    <property type="entry name" value="E_coli_cyclophilin_A-like"/>
</dbReference>
<keyword evidence="4" id="KW-0732">Signal</keyword>
<evidence type="ECO:0000313" key="6">
    <source>
        <dbReference type="EMBL" id="SMP62389.1"/>
    </source>
</evidence>
<dbReference type="Proteomes" id="UP001157910">
    <property type="component" value="Unassembled WGS sequence"/>
</dbReference>
<dbReference type="InterPro" id="IPR029000">
    <property type="entry name" value="Cyclophilin-like_dom_sf"/>
</dbReference>
<dbReference type="PANTHER" id="PTHR43246">
    <property type="entry name" value="PEPTIDYL-PROLYL CIS-TRANS ISOMERASE CYP38, CHLOROPLASTIC"/>
    <property type="match status" value="1"/>
</dbReference>
<evidence type="ECO:0000259" key="5">
    <source>
        <dbReference type="PROSITE" id="PS50072"/>
    </source>
</evidence>
<gene>
    <name evidence="6" type="ORF">SAMN06296065_103474</name>
</gene>
<evidence type="ECO:0000313" key="7">
    <source>
        <dbReference type="Proteomes" id="UP001157910"/>
    </source>
</evidence>
<keyword evidence="2" id="KW-0697">Rotamase</keyword>
<comment type="caution">
    <text evidence="6">The sequence shown here is derived from an EMBL/GenBank/DDBJ whole genome shotgun (WGS) entry which is preliminary data.</text>
</comment>
<dbReference type="SUPFAM" id="SSF50891">
    <property type="entry name" value="Cyclophilin-like"/>
    <property type="match status" value="1"/>
</dbReference>
<evidence type="ECO:0000256" key="1">
    <source>
        <dbReference type="ARBA" id="ARBA00013194"/>
    </source>
</evidence>
<dbReference type="InterPro" id="IPR002130">
    <property type="entry name" value="Cyclophilin-type_PPIase_dom"/>
</dbReference>
<keyword evidence="7" id="KW-1185">Reference proteome</keyword>
<name>A0ABY1Q883_9SPHN</name>
<dbReference type="EMBL" id="FXUI01000003">
    <property type="protein sequence ID" value="SMP62389.1"/>
    <property type="molecule type" value="Genomic_DNA"/>
</dbReference>
<feature type="domain" description="PPIase cyclophilin-type" evidence="5">
    <location>
        <begin position="55"/>
        <end position="220"/>
    </location>
</feature>
<protein>
    <recommendedName>
        <fullName evidence="1">peptidylprolyl isomerase</fullName>
        <ecNumber evidence="1">5.2.1.8</ecNumber>
    </recommendedName>
</protein>
<reference evidence="6 7" key="1">
    <citation type="submission" date="2017-05" db="EMBL/GenBank/DDBJ databases">
        <authorList>
            <person name="Varghese N."/>
            <person name="Submissions S."/>
        </authorList>
    </citation>
    <scope>NUCLEOTIDE SEQUENCE [LARGE SCALE GENOMIC DNA]</scope>
    <source>
        <strain evidence="6 7">SM16</strain>
    </source>
</reference>
<evidence type="ECO:0000256" key="2">
    <source>
        <dbReference type="ARBA" id="ARBA00023110"/>
    </source>
</evidence>
<proteinExistence type="predicted"/>
<feature type="chain" id="PRO_5046052981" description="peptidylprolyl isomerase" evidence="4">
    <location>
        <begin position="26"/>
        <end position="228"/>
    </location>
</feature>
<dbReference type="Pfam" id="PF00160">
    <property type="entry name" value="Pro_isomerase"/>
    <property type="match status" value="1"/>
</dbReference>
<dbReference type="EC" id="5.2.1.8" evidence="1"/>
<evidence type="ECO:0000256" key="4">
    <source>
        <dbReference type="SAM" id="SignalP"/>
    </source>
</evidence>
<organism evidence="6 7">
    <name type="scientific">Novosphingobium panipatense</name>
    <dbReference type="NCBI Taxonomy" id="428991"/>
    <lineage>
        <taxon>Bacteria</taxon>
        <taxon>Pseudomonadati</taxon>
        <taxon>Pseudomonadota</taxon>
        <taxon>Alphaproteobacteria</taxon>
        <taxon>Sphingomonadales</taxon>
        <taxon>Sphingomonadaceae</taxon>
        <taxon>Novosphingobium</taxon>
    </lineage>
</organism>
<dbReference type="Gene3D" id="2.40.100.10">
    <property type="entry name" value="Cyclophilin-like"/>
    <property type="match status" value="1"/>
</dbReference>
<dbReference type="GO" id="GO:0016853">
    <property type="term" value="F:isomerase activity"/>
    <property type="evidence" value="ECO:0007669"/>
    <property type="project" value="UniProtKB-KW"/>
</dbReference>
<keyword evidence="3 6" id="KW-0413">Isomerase</keyword>
<feature type="signal peptide" evidence="4">
    <location>
        <begin position="1"/>
        <end position="25"/>
    </location>
</feature>
<accession>A0ABY1Q883</accession>
<sequence>MGPGMRLRAALALLAAPLAFSPSLAQNAAPVAPAAPQAVPAPAPAEYVYVALTVPQGVVTLALDKIHAPLTTANFLKYVDARKMDGAVFYRAMHLDHDPAQGLLQGGVRNGANLLPPVAHEPNSRSGIKHVAGTVSMARFAPGSAQADFLILLSDMPSLDARPGDDGTDPGAGFAAFGHVASGMDVVRTIWSLPRSATKGEGVMKGQILEQDVKIISARRTKAPPAGQ</sequence>
<dbReference type="PROSITE" id="PS50072">
    <property type="entry name" value="CSA_PPIASE_2"/>
    <property type="match status" value="1"/>
</dbReference>